<dbReference type="Pfam" id="PF11512">
    <property type="entry name" value="Atu4866"/>
    <property type="match status" value="1"/>
</dbReference>
<evidence type="ECO:0000313" key="2">
    <source>
        <dbReference type="Proteomes" id="UP000238196"/>
    </source>
</evidence>
<gene>
    <name evidence="1" type="ORF">C4K68_15765</name>
</gene>
<reference evidence="1 2" key="1">
    <citation type="submission" date="2018-02" db="EMBL/GenBank/DDBJ databases">
        <title>novel marine gammaproteobacteria from coastal saline agro ecosystem.</title>
        <authorList>
            <person name="Krishnan R."/>
            <person name="Ramesh Kumar N."/>
        </authorList>
    </citation>
    <scope>NUCLEOTIDE SEQUENCE [LARGE SCALE GENOMIC DNA]</scope>
    <source>
        <strain evidence="1 2">228</strain>
    </source>
</reference>
<dbReference type="Gene3D" id="2.40.128.290">
    <property type="entry name" value="Uncharacterised protein Atu4866, PF11512"/>
    <property type="match status" value="1"/>
</dbReference>
<comment type="caution">
    <text evidence="1">The sequence shown here is derived from an EMBL/GenBank/DDBJ whole genome shotgun (WGS) entry which is preliminary data.</text>
</comment>
<dbReference type="EMBL" id="PRLP01000052">
    <property type="protein sequence ID" value="PPC76409.1"/>
    <property type="molecule type" value="Genomic_DNA"/>
</dbReference>
<protein>
    <recommendedName>
        <fullName evidence="3">Protein Atu4866</fullName>
    </recommendedName>
</protein>
<accession>A0A2S5KPF0</accession>
<dbReference type="Proteomes" id="UP000238196">
    <property type="component" value="Unassembled WGS sequence"/>
</dbReference>
<evidence type="ECO:0008006" key="3">
    <source>
        <dbReference type="Google" id="ProtNLM"/>
    </source>
</evidence>
<dbReference type="OrthoDB" id="9810893at2"/>
<name>A0A2S5KPF0_9PROT</name>
<organism evidence="1 2">
    <name type="scientific">Proteobacteria bacterium 228</name>
    <dbReference type="NCBI Taxonomy" id="2083153"/>
    <lineage>
        <taxon>Bacteria</taxon>
        <taxon>Pseudomonadati</taxon>
        <taxon>Pseudomonadota</taxon>
    </lineage>
</organism>
<dbReference type="InterPro" id="IPR020955">
    <property type="entry name" value="Uncharacterised_Atu4866"/>
</dbReference>
<proteinExistence type="predicted"/>
<evidence type="ECO:0000313" key="1">
    <source>
        <dbReference type="EMBL" id="PPC76409.1"/>
    </source>
</evidence>
<dbReference type="InterPro" id="IPR038646">
    <property type="entry name" value="Atu4866-like_sf"/>
</dbReference>
<sequence length="84" mass="9987">MKTQFHPYVGMWVTADGYIRHELMLDGRYVEHRGTRHHAYQGWYQISNDHIDYQDDKGFDAEGDFVNGVLYHAGMILYRERLHG</sequence>
<dbReference type="AlphaFoldDB" id="A0A2S5KPF0"/>